<gene>
    <name evidence="2" type="ORF">GGQ96_003162</name>
</gene>
<protein>
    <submittedName>
        <fullName evidence="2">Putative iron-regulated membrane protein</fullName>
    </submittedName>
</protein>
<organism evidence="2 3">
    <name type="scientific">Sphingomonas abaci</name>
    <dbReference type="NCBI Taxonomy" id="237611"/>
    <lineage>
        <taxon>Bacteria</taxon>
        <taxon>Pseudomonadati</taxon>
        <taxon>Pseudomonadota</taxon>
        <taxon>Alphaproteobacteria</taxon>
        <taxon>Sphingomonadales</taxon>
        <taxon>Sphingomonadaceae</taxon>
        <taxon>Sphingomonas</taxon>
    </lineage>
</organism>
<dbReference type="Pfam" id="PF03929">
    <property type="entry name" value="PepSY_TM"/>
    <property type="match status" value="1"/>
</dbReference>
<keyword evidence="1" id="KW-1133">Transmembrane helix</keyword>
<dbReference type="RefSeq" id="WP_184116429.1">
    <property type="nucleotide sequence ID" value="NZ_JACHNY010000007.1"/>
</dbReference>
<evidence type="ECO:0000256" key="1">
    <source>
        <dbReference type="SAM" id="Phobius"/>
    </source>
</evidence>
<keyword evidence="3" id="KW-1185">Reference proteome</keyword>
<dbReference type="PANTHER" id="PTHR34219">
    <property type="entry name" value="IRON-REGULATED INNER MEMBRANE PROTEIN-RELATED"/>
    <property type="match status" value="1"/>
</dbReference>
<dbReference type="PANTHER" id="PTHR34219:SF3">
    <property type="entry name" value="BLL7967 PROTEIN"/>
    <property type="match status" value="1"/>
</dbReference>
<feature type="transmembrane region" description="Helical" evidence="1">
    <location>
        <begin position="314"/>
        <end position="337"/>
    </location>
</feature>
<evidence type="ECO:0000313" key="3">
    <source>
        <dbReference type="Proteomes" id="UP000574769"/>
    </source>
</evidence>
<dbReference type="InterPro" id="IPR005625">
    <property type="entry name" value="PepSY-ass_TM"/>
</dbReference>
<proteinExistence type="predicted"/>
<feature type="transmembrane region" description="Helical" evidence="1">
    <location>
        <begin position="12"/>
        <end position="37"/>
    </location>
</feature>
<comment type="caution">
    <text evidence="2">The sequence shown here is derived from an EMBL/GenBank/DDBJ whole genome shotgun (WGS) entry which is preliminary data.</text>
</comment>
<reference evidence="2 3" key="1">
    <citation type="submission" date="2020-08" db="EMBL/GenBank/DDBJ databases">
        <title>Genomic Encyclopedia of Type Strains, Phase IV (KMG-IV): sequencing the most valuable type-strain genomes for metagenomic binning, comparative biology and taxonomic classification.</title>
        <authorList>
            <person name="Goeker M."/>
        </authorList>
    </citation>
    <scope>NUCLEOTIDE SEQUENCE [LARGE SCALE GENOMIC DNA]</scope>
    <source>
        <strain evidence="2 3">DSM 15867</strain>
    </source>
</reference>
<dbReference type="Proteomes" id="UP000574769">
    <property type="component" value="Unassembled WGS sequence"/>
</dbReference>
<accession>A0A7W7AL19</accession>
<dbReference type="AlphaFoldDB" id="A0A7W7AL19"/>
<feature type="transmembrane region" description="Helical" evidence="1">
    <location>
        <begin position="183"/>
        <end position="212"/>
    </location>
</feature>
<dbReference type="EMBL" id="JACHNY010000007">
    <property type="protein sequence ID" value="MBB4619012.1"/>
    <property type="molecule type" value="Genomic_DNA"/>
</dbReference>
<evidence type="ECO:0000313" key="2">
    <source>
        <dbReference type="EMBL" id="MBB4619012.1"/>
    </source>
</evidence>
<sequence>MMTGRGATPLGWTGLVLAWLIVPIVLSGVVLTGAAAVDRPPAPVRQALGARGVPPADHLVELVRRGLPPGARVAALTLPGPNEAAMVMVTPSGLATGAASTGYYVDPVTGHRLGVAGPGSDLFYALRLFHQNLGMENAGRAIAGLLGLALMLSCLTGVHIGWPHGGGWRQVMRMRRRRDGLILAHHLLGGVTIVPLFLLALTGTGLAFPALAARLAGGPLPSWSEPRAARPMARPAQPLAVVLGRAADLHPNAAVRTIIWPTERDPDWTLRFADPHVAPVKVADDTGNATAVPARPPAAAYRGMRDWHGGAGPAWRGVLVLTGLLDAAMAVTGLILWRRTRRRPDHEAAAVVDI</sequence>
<keyword evidence="1" id="KW-0812">Transmembrane</keyword>
<keyword evidence="1" id="KW-0472">Membrane</keyword>
<name>A0A7W7AL19_9SPHN</name>